<evidence type="ECO:0000259" key="2">
    <source>
        <dbReference type="Pfam" id="PF13581"/>
    </source>
</evidence>
<gene>
    <name evidence="3" type="ORF">LX69_00681</name>
</gene>
<protein>
    <submittedName>
        <fullName evidence="3">Serine/threonine-protein kinase RsbW</fullName>
    </submittedName>
</protein>
<organism evidence="3 4">
    <name type="scientific">Breznakibacter xylanolyticus</name>
    <dbReference type="NCBI Taxonomy" id="990"/>
    <lineage>
        <taxon>Bacteria</taxon>
        <taxon>Pseudomonadati</taxon>
        <taxon>Bacteroidota</taxon>
        <taxon>Bacteroidia</taxon>
        <taxon>Marinilabiliales</taxon>
        <taxon>Marinilabiliaceae</taxon>
        <taxon>Breznakibacter</taxon>
    </lineage>
</organism>
<proteinExistence type="predicted"/>
<accession>A0A2W7NS14</accession>
<dbReference type="RefSeq" id="WP_245934931.1">
    <property type="nucleotide sequence ID" value="NZ_QKZK01000004.1"/>
</dbReference>
<dbReference type="Gene3D" id="3.30.565.10">
    <property type="entry name" value="Histidine kinase-like ATPase, C-terminal domain"/>
    <property type="match status" value="1"/>
</dbReference>
<keyword evidence="3" id="KW-0808">Transferase</keyword>
<keyword evidence="1" id="KW-0723">Serine/threonine-protein kinase</keyword>
<name>A0A2W7NS14_9BACT</name>
<dbReference type="GO" id="GO:0004674">
    <property type="term" value="F:protein serine/threonine kinase activity"/>
    <property type="evidence" value="ECO:0007669"/>
    <property type="project" value="UniProtKB-KW"/>
</dbReference>
<keyword evidence="4" id="KW-1185">Reference proteome</keyword>
<dbReference type="InterPro" id="IPR036890">
    <property type="entry name" value="HATPase_C_sf"/>
</dbReference>
<evidence type="ECO:0000256" key="1">
    <source>
        <dbReference type="ARBA" id="ARBA00022527"/>
    </source>
</evidence>
<reference evidence="3 4" key="1">
    <citation type="submission" date="2018-06" db="EMBL/GenBank/DDBJ databases">
        <title>Genomic Encyclopedia of Archaeal and Bacterial Type Strains, Phase II (KMG-II): from individual species to whole genera.</title>
        <authorList>
            <person name="Goeker M."/>
        </authorList>
    </citation>
    <scope>NUCLEOTIDE SEQUENCE [LARGE SCALE GENOMIC DNA]</scope>
    <source>
        <strain evidence="3 4">DSM 6779</strain>
    </source>
</reference>
<dbReference type="InterPro" id="IPR050267">
    <property type="entry name" value="Anti-sigma-factor_SerPK"/>
</dbReference>
<feature type="domain" description="Histidine kinase/HSP90-like ATPase" evidence="2">
    <location>
        <begin position="12"/>
        <end position="131"/>
    </location>
</feature>
<sequence length="134" mass="15019">MEIIVDKIVFKSDIKNINLVEKLIDEISSAHGIHEDVYGKILLAVVEGVNNSIVHGNKLDIDKVVTLHYFIDSDKAEFIIMDEGGGFDYTNVPDPTVPENIEKSHGRGIFLMNHLADSIEFLENGRIVKLVFNL</sequence>
<dbReference type="Pfam" id="PF13581">
    <property type="entry name" value="HATPase_c_2"/>
    <property type="match status" value="1"/>
</dbReference>
<dbReference type="Proteomes" id="UP000249239">
    <property type="component" value="Unassembled WGS sequence"/>
</dbReference>
<dbReference type="PANTHER" id="PTHR35526">
    <property type="entry name" value="ANTI-SIGMA-F FACTOR RSBW-RELATED"/>
    <property type="match status" value="1"/>
</dbReference>
<dbReference type="CDD" id="cd16936">
    <property type="entry name" value="HATPase_RsbW-like"/>
    <property type="match status" value="1"/>
</dbReference>
<evidence type="ECO:0000313" key="4">
    <source>
        <dbReference type="Proteomes" id="UP000249239"/>
    </source>
</evidence>
<dbReference type="PANTHER" id="PTHR35526:SF3">
    <property type="entry name" value="ANTI-SIGMA-F FACTOR RSBW"/>
    <property type="match status" value="1"/>
</dbReference>
<dbReference type="SUPFAM" id="SSF55874">
    <property type="entry name" value="ATPase domain of HSP90 chaperone/DNA topoisomerase II/histidine kinase"/>
    <property type="match status" value="1"/>
</dbReference>
<comment type="caution">
    <text evidence="3">The sequence shown here is derived from an EMBL/GenBank/DDBJ whole genome shotgun (WGS) entry which is preliminary data.</text>
</comment>
<dbReference type="InterPro" id="IPR003594">
    <property type="entry name" value="HATPase_dom"/>
</dbReference>
<evidence type="ECO:0000313" key="3">
    <source>
        <dbReference type="EMBL" id="PZX19414.1"/>
    </source>
</evidence>
<keyword evidence="3" id="KW-0418">Kinase</keyword>
<dbReference type="EMBL" id="QKZK01000004">
    <property type="protein sequence ID" value="PZX19414.1"/>
    <property type="molecule type" value="Genomic_DNA"/>
</dbReference>
<dbReference type="AlphaFoldDB" id="A0A2W7NS14"/>